<dbReference type="Proteomes" id="UP001068021">
    <property type="component" value="Unassembled WGS sequence"/>
</dbReference>
<protein>
    <submittedName>
        <fullName evidence="2">DUF5654 family protein</fullName>
    </submittedName>
</protein>
<accession>A0A9E5DLN5</accession>
<proteinExistence type="predicted"/>
<organism evidence="2 4">
    <name type="scientific">Methanobacterium veterum</name>
    <dbReference type="NCBI Taxonomy" id="408577"/>
    <lineage>
        <taxon>Archaea</taxon>
        <taxon>Methanobacteriati</taxon>
        <taxon>Methanobacteriota</taxon>
        <taxon>Methanomada group</taxon>
        <taxon>Methanobacteria</taxon>
        <taxon>Methanobacteriales</taxon>
        <taxon>Methanobacteriaceae</taxon>
        <taxon>Methanobacterium</taxon>
    </lineage>
</organism>
<keyword evidence="1" id="KW-0472">Membrane</keyword>
<sequence length="93" mass="9898">MKENVNNVKSTVMTTISTLVTTAFGLIAALAWNDAIKAVIAEFFKTGNGVTGLLIYAVLITIIAVIATLLIARAIPTEPPVQNVRIVEDATEK</sequence>
<feature type="transmembrane region" description="Helical" evidence="1">
    <location>
        <begin position="12"/>
        <end position="33"/>
    </location>
</feature>
<evidence type="ECO:0000313" key="2">
    <source>
        <dbReference type="EMBL" id="MCZ3366854.1"/>
    </source>
</evidence>
<dbReference type="EMBL" id="JAPVER010000020">
    <property type="protein sequence ID" value="MCZ3366854.1"/>
    <property type="molecule type" value="Genomic_DNA"/>
</dbReference>
<keyword evidence="4" id="KW-1185">Reference proteome</keyword>
<gene>
    <name evidence="3" type="ORF">O3H35_15215</name>
    <name evidence="2" type="ORF">O3H54_13280</name>
</gene>
<reference evidence="2" key="1">
    <citation type="submission" date="2022-12" db="EMBL/GenBank/DDBJ databases">
        <title>Reclassification of two methanogenic archaea species isolated from the Kolyma lowland permafrost.</title>
        <authorList>
            <person name="Trubitsyn V.E."/>
            <person name="Rivkina E.M."/>
            <person name="Shcherbakova V.A."/>
        </authorList>
    </citation>
    <scope>NUCLEOTIDE SEQUENCE</scope>
    <source>
        <strain evidence="2">M2</strain>
        <strain evidence="3">MK4</strain>
    </source>
</reference>
<evidence type="ECO:0000313" key="4">
    <source>
        <dbReference type="Proteomes" id="UP001068021"/>
    </source>
</evidence>
<dbReference type="Pfam" id="PF18898">
    <property type="entry name" value="DUF5654"/>
    <property type="match status" value="1"/>
</dbReference>
<dbReference type="EMBL" id="JAPVES010000030">
    <property type="protein sequence ID" value="MCZ3373999.1"/>
    <property type="molecule type" value="Genomic_DNA"/>
</dbReference>
<dbReference type="InterPro" id="IPR043713">
    <property type="entry name" value="DUF5654"/>
</dbReference>
<dbReference type="AlphaFoldDB" id="A0A9E5DLN5"/>
<dbReference type="Proteomes" id="UP001074446">
    <property type="component" value="Unassembled WGS sequence"/>
</dbReference>
<comment type="caution">
    <text evidence="2">The sequence shown here is derived from an EMBL/GenBank/DDBJ whole genome shotgun (WGS) entry which is preliminary data.</text>
</comment>
<keyword evidence="1" id="KW-0812">Transmembrane</keyword>
<evidence type="ECO:0000313" key="3">
    <source>
        <dbReference type="EMBL" id="MCZ3373999.1"/>
    </source>
</evidence>
<feature type="transmembrane region" description="Helical" evidence="1">
    <location>
        <begin position="53"/>
        <end position="75"/>
    </location>
</feature>
<keyword evidence="1" id="KW-1133">Transmembrane helix</keyword>
<name>A0A9E5DLN5_9EURY</name>
<dbReference type="RefSeq" id="WP_048080770.1">
    <property type="nucleotide sequence ID" value="NZ_JAPVER010000020.1"/>
</dbReference>
<evidence type="ECO:0000256" key="1">
    <source>
        <dbReference type="SAM" id="Phobius"/>
    </source>
</evidence>